<reference evidence="2 3" key="1">
    <citation type="journal article" date="2023" name="Nucleic Acids Res.">
        <title>The hologenome of Daphnia magna reveals possible DNA methylation and microbiome-mediated evolution of the host genome.</title>
        <authorList>
            <person name="Chaturvedi A."/>
            <person name="Li X."/>
            <person name="Dhandapani V."/>
            <person name="Marshall H."/>
            <person name="Kissane S."/>
            <person name="Cuenca-Cambronero M."/>
            <person name="Asole G."/>
            <person name="Calvet F."/>
            <person name="Ruiz-Romero M."/>
            <person name="Marangio P."/>
            <person name="Guigo R."/>
            <person name="Rago D."/>
            <person name="Mirbahai L."/>
            <person name="Eastwood N."/>
            <person name="Colbourne J.K."/>
            <person name="Zhou J."/>
            <person name="Mallon E."/>
            <person name="Orsini L."/>
        </authorList>
    </citation>
    <scope>NUCLEOTIDE SEQUENCE [LARGE SCALE GENOMIC DNA]</scope>
    <source>
        <strain evidence="2">LRV0_1</strain>
    </source>
</reference>
<evidence type="ECO:0000313" key="3">
    <source>
        <dbReference type="Proteomes" id="UP001234178"/>
    </source>
</evidence>
<accession>A0ABQ9Z7W4</accession>
<feature type="compositionally biased region" description="Low complexity" evidence="1">
    <location>
        <begin position="309"/>
        <end position="320"/>
    </location>
</feature>
<evidence type="ECO:0000256" key="1">
    <source>
        <dbReference type="SAM" id="MobiDB-lite"/>
    </source>
</evidence>
<evidence type="ECO:0000313" key="2">
    <source>
        <dbReference type="EMBL" id="KAK4008985.1"/>
    </source>
</evidence>
<feature type="region of interest" description="Disordered" evidence="1">
    <location>
        <begin position="254"/>
        <end position="274"/>
    </location>
</feature>
<dbReference type="InterPro" id="IPR029034">
    <property type="entry name" value="Cystine-knot_cytokine"/>
</dbReference>
<proteinExistence type="predicted"/>
<name>A0ABQ9Z7W4_9CRUS</name>
<dbReference type="Gene3D" id="2.10.90.10">
    <property type="entry name" value="Cystine-knot cytokines"/>
    <property type="match status" value="1"/>
</dbReference>
<feature type="compositionally biased region" description="Polar residues" evidence="1">
    <location>
        <begin position="258"/>
        <end position="274"/>
    </location>
</feature>
<gene>
    <name evidence="2" type="ORF">OUZ56_014102</name>
</gene>
<feature type="region of interest" description="Disordered" evidence="1">
    <location>
        <begin position="412"/>
        <end position="451"/>
    </location>
</feature>
<feature type="compositionally biased region" description="Low complexity" evidence="1">
    <location>
        <begin position="818"/>
        <end position="827"/>
    </location>
</feature>
<dbReference type="Proteomes" id="UP001234178">
    <property type="component" value="Unassembled WGS sequence"/>
</dbReference>
<dbReference type="EMBL" id="JAOYFB010000002">
    <property type="protein sequence ID" value="KAK4008985.1"/>
    <property type="molecule type" value="Genomic_DNA"/>
</dbReference>
<dbReference type="PANTHER" id="PTHR41153">
    <property type="entry name" value="RE41427P"/>
    <property type="match status" value="1"/>
</dbReference>
<dbReference type="PANTHER" id="PTHR41153:SF2">
    <property type="entry name" value="RE41427P"/>
    <property type="match status" value="1"/>
</dbReference>
<feature type="region of interest" description="Disordered" evidence="1">
    <location>
        <begin position="288"/>
        <end position="384"/>
    </location>
</feature>
<organism evidence="2 3">
    <name type="scientific">Daphnia magna</name>
    <dbReference type="NCBI Taxonomy" id="35525"/>
    <lineage>
        <taxon>Eukaryota</taxon>
        <taxon>Metazoa</taxon>
        <taxon>Ecdysozoa</taxon>
        <taxon>Arthropoda</taxon>
        <taxon>Crustacea</taxon>
        <taxon>Branchiopoda</taxon>
        <taxon>Diplostraca</taxon>
        <taxon>Cladocera</taxon>
        <taxon>Anomopoda</taxon>
        <taxon>Daphniidae</taxon>
        <taxon>Daphnia</taxon>
    </lineage>
</organism>
<feature type="region of interest" description="Disordered" evidence="1">
    <location>
        <begin position="818"/>
        <end position="846"/>
    </location>
</feature>
<protein>
    <submittedName>
        <fullName evidence="2">Uncharacterized protein</fullName>
    </submittedName>
</protein>
<feature type="compositionally biased region" description="Polar residues" evidence="1">
    <location>
        <begin position="330"/>
        <end position="339"/>
    </location>
</feature>
<keyword evidence="3" id="KW-1185">Reference proteome</keyword>
<comment type="caution">
    <text evidence="2">The sequence shown here is derived from an EMBL/GenBank/DDBJ whole genome shotgun (WGS) entry which is preliminary data.</text>
</comment>
<sequence>MMESQLTVKDEKPASLVSQTVGKMKINQADYQPFVVTFGSHQPSPILTLPLNVPLAAAVFLSQGTILVNSDPSTLQIINPKPNENPPTVEGSKMSSPVSSVIPIPSTFPIAEPTAGAVHVEQSRNDHTTTEYVENSEQHAHLLPSPCFVPNPLEGKKSPYPKIIRRSFQPAYASLTIGETPLLTSELTVASFGNIRDVNAYVDFNIDIHMSTDTTKTCKLIEGVENALSAMPPLIPIVMDEELFLANHSSFPDKCPNGNRQPNADANSPSTERSLVNELETHSNQLGPGELQLLLSPPSAGQDKSRNHPPAASPSKIASPPTLPTPGPRNLTTPTTQPSATPDDPATKKKKKTRKRTEEHHSALEVYHQAVPSPAPSYGGSAEGGHGGNQSVGYGGYGVGYGAQACGYGGAARGGHGGQSAGYQESNGGGHGSRGLARSGHGGPTGKRNAPILLTPTFHQTTMTFYGGGEQTGGYRGFTGGMHSEQAGGYGGSTGEVSKCSLQLSADFRMEIALIKVFLSLNVISHVVYALDSLPPCSGGSSLLGLDKWDSKFLRCCEASGDCHGYASDVVTLKVVDSLQKLLNTTLPIPRSRFKRKFDSSQSEEEEKSETRQETVHILPSHASAEVASPASPCCRNTVLVLYPITGLSATSRKRVAIVQIRPFKQPVVYDRCYERKCRILRGNCVQVYAPQPLYILTTEGGEMAAKLDFILVEAGCQCQSRPLGESPISRTMGVDATVPEALRIITGGDFDEDYFTMLAAIDAASAIAGLNQATTRPAVTVTTTSNLDAPIIDPQEVGNPTTVIHSTTIPLVSSQTEMITSSSSLESSHDLSSENEITSPSPPELITITVPPLPKLPDHGHPILILPGQFNPLLLLLKKFLR</sequence>